<keyword evidence="3" id="KW-1185">Reference proteome</keyword>
<feature type="transmembrane region" description="Helical" evidence="1">
    <location>
        <begin position="153"/>
        <end position="175"/>
    </location>
</feature>
<reference evidence="2 3" key="1">
    <citation type="submission" date="2016-06" db="EMBL/GenBank/DDBJ databases">
        <title>Comparative genomics of the ectomycorrhizal sister species Rhizopogon vinicolor and Rhizopogon vesiculosus (Basidiomycota: Boletales) reveals a divergence of the mating type B locus.</title>
        <authorList>
            <consortium name="DOE Joint Genome Institute"/>
            <person name="Mujic A.B."/>
            <person name="Kuo A."/>
            <person name="Tritt A."/>
            <person name="Lipzen A."/>
            <person name="Chen C."/>
            <person name="Johnson J."/>
            <person name="Sharma A."/>
            <person name="Barry K."/>
            <person name="Grigoriev I.V."/>
            <person name="Spatafora J.W."/>
        </authorList>
    </citation>
    <scope>NUCLEOTIDE SEQUENCE [LARGE SCALE GENOMIC DNA]</scope>
    <source>
        <strain evidence="2 3">AM-OR11-026</strain>
    </source>
</reference>
<feature type="transmembrane region" description="Helical" evidence="1">
    <location>
        <begin position="6"/>
        <end position="26"/>
    </location>
</feature>
<dbReference type="EMBL" id="KV448384">
    <property type="protein sequence ID" value="OAX36916.1"/>
    <property type="molecule type" value="Genomic_DNA"/>
</dbReference>
<sequence>MRFIPQFTIALTGVYTIVTMAVVLPLPADQAAAIAKPVLHTPALETIDTMSGAHDLHFVVVVVDFAESYGTITSAPSTTSSASASQSPHDTHPSSAVEAQNASVVLQPSGLAVPTLTSTTTRITSRVSSVLELDVVSMAPSTATPTESFEPGIIILGFVLFVMLIFFPEIIRLVLETPSSATAILAPYFIVVLVIIITLSVLIGLQY</sequence>
<feature type="transmembrane region" description="Helical" evidence="1">
    <location>
        <begin position="181"/>
        <end position="205"/>
    </location>
</feature>
<organism evidence="2 3">
    <name type="scientific">Rhizopogon vinicolor AM-OR11-026</name>
    <dbReference type="NCBI Taxonomy" id="1314800"/>
    <lineage>
        <taxon>Eukaryota</taxon>
        <taxon>Fungi</taxon>
        <taxon>Dikarya</taxon>
        <taxon>Basidiomycota</taxon>
        <taxon>Agaricomycotina</taxon>
        <taxon>Agaricomycetes</taxon>
        <taxon>Agaricomycetidae</taxon>
        <taxon>Boletales</taxon>
        <taxon>Suillineae</taxon>
        <taxon>Rhizopogonaceae</taxon>
        <taxon>Rhizopogon</taxon>
    </lineage>
</organism>
<name>A0A1B7MWD1_9AGAM</name>
<evidence type="ECO:0000313" key="3">
    <source>
        <dbReference type="Proteomes" id="UP000092154"/>
    </source>
</evidence>
<dbReference type="InParanoid" id="A0A1B7MWD1"/>
<protein>
    <submittedName>
        <fullName evidence="2">Uncharacterized protein</fullName>
    </submittedName>
</protein>
<proteinExistence type="predicted"/>
<accession>A0A1B7MWD1</accession>
<evidence type="ECO:0000313" key="2">
    <source>
        <dbReference type="EMBL" id="OAX36916.1"/>
    </source>
</evidence>
<dbReference type="OrthoDB" id="10494911at2759"/>
<evidence type="ECO:0000256" key="1">
    <source>
        <dbReference type="SAM" id="Phobius"/>
    </source>
</evidence>
<keyword evidence="1" id="KW-1133">Transmembrane helix</keyword>
<keyword evidence="1" id="KW-0812">Transmembrane</keyword>
<dbReference type="AlphaFoldDB" id="A0A1B7MWD1"/>
<dbReference type="Proteomes" id="UP000092154">
    <property type="component" value="Unassembled WGS sequence"/>
</dbReference>
<keyword evidence="1" id="KW-0472">Membrane</keyword>
<gene>
    <name evidence="2" type="ORF">K503DRAFT_267913</name>
</gene>